<dbReference type="Proteomes" id="UP001608902">
    <property type="component" value="Unassembled WGS sequence"/>
</dbReference>
<dbReference type="AlphaFoldDB" id="A0ABD6F1Z6"/>
<protein>
    <submittedName>
        <fullName evidence="1">Uncharacterized protein</fullName>
    </submittedName>
</protein>
<reference evidence="1 2" key="1">
    <citation type="submission" date="2024-08" db="EMBL/GenBank/DDBJ databases">
        <title>Gnathostoma spinigerum genome.</title>
        <authorList>
            <person name="Gonzalez-Bertolin B."/>
            <person name="Monzon S."/>
            <person name="Zaballos A."/>
            <person name="Jimenez P."/>
            <person name="Dekumyoy P."/>
            <person name="Varona S."/>
            <person name="Cuesta I."/>
            <person name="Sumanam S."/>
            <person name="Adisakwattana P."/>
            <person name="Gasser R.B."/>
            <person name="Hernandez-Gonzalez A."/>
            <person name="Young N.D."/>
            <person name="Perteguer M.J."/>
        </authorList>
    </citation>
    <scope>NUCLEOTIDE SEQUENCE [LARGE SCALE GENOMIC DNA]</scope>
    <source>
        <strain evidence="1">AL3</strain>
        <tissue evidence="1">Liver</tissue>
    </source>
</reference>
<comment type="caution">
    <text evidence="1">The sequence shown here is derived from an EMBL/GenBank/DDBJ whole genome shotgun (WGS) entry which is preliminary data.</text>
</comment>
<gene>
    <name evidence="1" type="ORF">AB6A40_010041</name>
</gene>
<evidence type="ECO:0000313" key="2">
    <source>
        <dbReference type="Proteomes" id="UP001608902"/>
    </source>
</evidence>
<name>A0ABD6F1Z6_9BILA</name>
<evidence type="ECO:0000313" key="1">
    <source>
        <dbReference type="EMBL" id="MFH4983332.1"/>
    </source>
</evidence>
<dbReference type="EMBL" id="JBGFUD010011906">
    <property type="protein sequence ID" value="MFH4983332.1"/>
    <property type="molecule type" value="Genomic_DNA"/>
</dbReference>
<accession>A0ABD6F1Z6</accession>
<proteinExistence type="predicted"/>
<organism evidence="1 2">
    <name type="scientific">Gnathostoma spinigerum</name>
    <dbReference type="NCBI Taxonomy" id="75299"/>
    <lineage>
        <taxon>Eukaryota</taxon>
        <taxon>Metazoa</taxon>
        <taxon>Ecdysozoa</taxon>
        <taxon>Nematoda</taxon>
        <taxon>Chromadorea</taxon>
        <taxon>Rhabditida</taxon>
        <taxon>Spirurina</taxon>
        <taxon>Gnathostomatomorpha</taxon>
        <taxon>Gnathostomatoidea</taxon>
        <taxon>Gnathostomatidae</taxon>
        <taxon>Gnathostoma</taxon>
    </lineage>
</organism>
<sequence length="114" mass="12739">MSSSALYDDHIMCRSLDCFSKIRRQSPDVPAPPLRTIRSPYYIARRSLQQSCDHFHLSMILLFIIERTSNAINRCITFVVIVDARRLLPIHPSCAPPGVRPPAPPSSASVAIPL</sequence>
<keyword evidence="2" id="KW-1185">Reference proteome</keyword>